<organism evidence="14 15">
    <name type="scientific">Desulfosporosinus youngiae DSM 17734</name>
    <dbReference type="NCBI Taxonomy" id="768710"/>
    <lineage>
        <taxon>Bacteria</taxon>
        <taxon>Bacillati</taxon>
        <taxon>Bacillota</taxon>
        <taxon>Clostridia</taxon>
        <taxon>Eubacteriales</taxon>
        <taxon>Desulfitobacteriaceae</taxon>
        <taxon>Desulfosporosinus</taxon>
    </lineage>
</organism>
<dbReference type="GO" id="GO:0008677">
    <property type="term" value="F:2-dehydropantoate 2-reductase activity"/>
    <property type="evidence" value="ECO:0007669"/>
    <property type="project" value="UniProtKB-EC"/>
</dbReference>
<dbReference type="OrthoDB" id="9793586at2"/>
<evidence type="ECO:0000256" key="10">
    <source>
        <dbReference type="ARBA" id="ARBA00048793"/>
    </source>
</evidence>
<feature type="domain" description="Ketopantoate reductase C-terminal" evidence="13">
    <location>
        <begin position="179"/>
        <end position="321"/>
    </location>
</feature>
<keyword evidence="8 11" id="KW-0560">Oxidoreductase</keyword>
<evidence type="ECO:0000259" key="12">
    <source>
        <dbReference type="Pfam" id="PF02558"/>
    </source>
</evidence>
<comment type="similarity">
    <text evidence="3 11">Belongs to the ketopantoate reductase family.</text>
</comment>
<dbReference type="InterPro" id="IPR013752">
    <property type="entry name" value="KPA_reductase"/>
</dbReference>
<evidence type="ECO:0000256" key="9">
    <source>
        <dbReference type="ARBA" id="ARBA00032024"/>
    </source>
</evidence>
<dbReference type="EMBL" id="CM001441">
    <property type="protein sequence ID" value="EHQ89404.1"/>
    <property type="molecule type" value="Genomic_DNA"/>
</dbReference>
<dbReference type="NCBIfam" id="TIGR00745">
    <property type="entry name" value="apbA_panE"/>
    <property type="match status" value="1"/>
</dbReference>
<dbReference type="InterPro" id="IPR013332">
    <property type="entry name" value="KPR_N"/>
</dbReference>
<comment type="pathway">
    <text evidence="2 11">Cofactor biosynthesis; (R)-pantothenate biosynthesis; (R)-pantoate from 3-methyl-2-oxobutanoate: step 2/2.</text>
</comment>
<sequence>MRTAILGCGAMGMILGAYLTKSGLEIHLIDAYTDHVKALNEKGARLIRCANFTVPVKAITPDQMEGCYDLVFLLTKQTANEEVLNHLLPFLKADSTVCTLQNGVPEPSVARIIGKERTVGGTLLWGATFIEPGVSELTSDVTKLDTLFEIGELDGVIGNRIRMVAGTLEKMGPVSITSNLMGARWLKVMFNSCWSGMSAALGCVFGDLIDNPKASACLSYIAHEGVAVCQALGYEMPHLGGKDMTLLGSIGTEEEFQRSQLMFYDILNNLRPAKASMLQDLEKGKLTEIGMINGYISAEGKKVGIPTPFNDTVVKVVRGIEAGTFPLSMDNLQYFHLK</sequence>
<evidence type="ECO:0000256" key="1">
    <source>
        <dbReference type="ARBA" id="ARBA00002919"/>
    </source>
</evidence>
<evidence type="ECO:0000313" key="15">
    <source>
        <dbReference type="Proteomes" id="UP000005104"/>
    </source>
</evidence>
<comment type="catalytic activity">
    <reaction evidence="10 11">
        <text>(R)-pantoate + NADP(+) = 2-dehydropantoate + NADPH + H(+)</text>
        <dbReference type="Rhea" id="RHEA:16233"/>
        <dbReference type="ChEBI" id="CHEBI:11561"/>
        <dbReference type="ChEBI" id="CHEBI:15378"/>
        <dbReference type="ChEBI" id="CHEBI:15980"/>
        <dbReference type="ChEBI" id="CHEBI:57783"/>
        <dbReference type="ChEBI" id="CHEBI:58349"/>
        <dbReference type="EC" id="1.1.1.169"/>
    </reaction>
</comment>
<dbReference type="InterPro" id="IPR013328">
    <property type="entry name" value="6PGD_dom2"/>
</dbReference>
<dbReference type="InterPro" id="IPR008927">
    <property type="entry name" value="6-PGluconate_DH-like_C_sf"/>
</dbReference>
<evidence type="ECO:0000259" key="13">
    <source>
        <dbReference type="Pfam" id="PF08546"/>
    </source>
</evidence>
<evidence type="ECO:0000256" key="8">
    <source>
        <dbReference type="ARBA" id="ARBA00023002"/>
    </source>
</evidence>
<feature type="domain" description="Ketopantoate reductase N-terminal" evidence="12">
    <location>
        <begin position="4"/>
        <end position="139"/>
    </location>
</feature>
<accession>H5XUG8</accession>
<protein>
    <recommendedName>
        <fullName evidence="5 11">2-dehydropantoate 2-reductase</fullName>
        <ecNumber evidence="4 11">1.1.1.169</ecNumber>
    </recommendedName>
    <alternativeName>
        <fullName evidence="9 11">Ketopantoate reductase</fullName>
    </alternativeName>
</protein>
<dbReference type="Gene3D" id="3.40.50.720">
    <property type="entry name" value="NAD(P)-binding Rossmann-like Domain"/>
    <property type="match status" value="1"/>
</dbReference>
<dbReference type="GO" id="GO:0050661">
    <property type="term" value="F:NADP binding"/>
    <property type="evidence" value="ECO:0007669"/>
    <property type="project" value="TreeGrafter"/>
</dbReference>
<evidence type="ECO:0000256" key="4">
    <source>
        <dbReference type="ARBA" id="ARBA00013014"/>
    </source>
</evidence>
<evidence type="ECO:0000256" key="6">
    <source>
        <dbReference type="ARBA" id="ARBA00022655"/>
    </source>
</evidence>
<evidence type="ECO:0000256" key="11">
    <source>
        <dbReference type="RuleBase" id="RU362068"/>
    </source>
</evidence>
<dbReference type="GO" id="GO:0005737">
    <property type="term" value="C:cytoplasm"/>
    <property type="evidence" value="ECO:0007669"/>
    <property type="project" value="TreeGrafter"/>
</dbReference>
<dbReference type="SUPFAM" id="SSF51735">
    <property type="entry name" value="NAD(P)-binding Rossmann-fold domains"/>
    <property type="match status" value="1"/>
</dbReference>
<dbReference type="InterPro" id="IPR036291">
    <property type="entry name" value="NAD(P)-bd_dom_sf"/>
</dbReference>
<dbReference type="eggNOG" id="COG1893">
    <property type="taxonomic scope" value="Bacteria"/>
</dbReference>
<dbReference type="PANTHER" id="PTHR43765:SF2">
    <property type="entry name" value="2-DEHYDROPANTOATE 2-REDUCTASE"/>
    <property type="match status" value="1"/>
</dbReference>
<proteinExistence type="inferred from homology"/>
<keyword evidence="15" id="KW-1185">Reference proteome</keyword>
<evidence type="ECO:0000256" key="5">
    <source>
        <dbReference type="ARBA" id="ARBA00019465"/>
    </source>
</evidence>
<keyword evidence="6 11" id="KW-0566">Pantothenate biosynthesis</keyword>
<keyword evidence="7 11" id="KW-0521">NADP</keyword>
<evidence type="ECO:0000256" key="3">
    <source>
        <dbReference type="ARBA" id="ARBA00007870"/>
    </source>
</evidence>
<dbReference type="Gene3D" id="1.10.1040.10">
    <property type="entry name" value="N-(1-d-carboxylethyl)-l-norvaline Dehydrogenase, domain 2"/>
    <property type="match status" value="1"/>
</dbReference>
<dbReference type="STRING" id="768710.DesyoDRAFT_2323"/>
<dbReference type="InterPro" id="IPR003710">
    <property type="entry name" value="ApbA"/>
</dbReference>
<dbReference type="UniPathway" id="UPA00028">
    <property type="reaction ID" value="UER00004"/>
</dbReference>
<dbReference type="Proteomes" id="UP000005104">
    <property type="component" value="Chromosome"/>
</dbReference>
<evidence type="ECO:0000313" key="14">
    <source>
        <dbReference type="EMBL" id="EHQ89404.1"/>
    </source>
</evidence>
<dbReference type="AlphaFoldDB" id="H5XUG8"/>
<dbReference type="EC" id="1.1.1.169" evidence="4 11"/>
<dbReference type="Pfam" id="PF02558">
    <property type="entry name" value="ApbA"/>
    <property type="match status" value="1"/>
</dbReference>
<dbReference type="GO" id="GO:0015940">
    <property type="term" value="P:pantothenate biosynthetic process"/>
    <property type="evidence" value="ECO:0007669"/>
    <property type="project" value="UniProtKB-UniPathway"/>
</dbReference>
<dbReference type="PANTHER" id="PTHR43765">
    <property type="entry name" value="2-DEHYDROPANTOATE 2-REDUCTASE-RELATED"/>
    <property type="match status" value="1"/>
</dbReference>
<dbReference type="InterPro" id="IPR050838">
    <property type="entry name" value="Ketopantoate_reductase"/>
</dbReference>
<reference evidence="14 15" key="1">
    <citation type="submission" date="2011-11" db="EMBL/GenBank/DDBJ databases">
        <title>The Noncontiguous Finished genome of Desulfosporosinus youngiae DSM 17734.</title>
        <authorList>
            <consortium name="US DOE Joint Genome Institute (JGI-PGF)"/>
            <person name="Lucas S."/>
            <person name="Han J."/>
            <person name="Lapidus A."/>
            <person name="Cheng J.-F."/>
            <person name="Goodwin L."/>
            <person name="Pitluck S."/>
            <person name="Peters L."/>
            <person name="Ovchinnikova G."/>
            <person name="Lu M."/>
            <person name="Land M.L."/>
            <person name="Hauser L."/>
            <person name="Pester M."/>
            <person name="Spring S."/>
            <person name="Ollivier B."/>
            <person name="Rattei T."/>
            <person name="Klenk H.-P."/>
            <person name="Wagner M."/>
            <person name="Loy A."/>
            <person name="Woyke T.J."/>
        </authorList>
    </citation>
    <scope>NUCLEOTIDE SEQUENCE [LARGE SCALE GENOMIC DNA]</scope>
    <source>
        <strain evidence="14 15">DSM 17734</strain>
    </source>
</reference>
<evidence type="ECO:0000256" key="2">
    <source>
        <dbReference type="ARBA" id="ARBA00004994"/>
    </source>
</evidence>
<evidence type="ECO:0000256" key="7">
    <source>
        <dbReference type="ARBA" id="ARBA00022857"/>
    </source>
</evidence>
<name>H5XUG8_9FIRM</name>
<dbReference type="Pfam" id="PF08546">
    <property type="entry name" value="ApbA_C"/>
    <property type="match status" value="1"/>
</dbReference>
<dbReference type="HOGENOM" id="CLU_031468_0_0_9"/>
<comment type="function">
    <text evidence="1 11">Catalyzes the NADPH-dependent reduction of ketopantoate into pantoic acid.</text>
</comment>
<gene>
    <name evidence="14" type="ORF">DesyoDRAFT_2323</name>
</gene>
<dbReference type="SUPFAM" id="SSF48179">
    <property type="entry name" value="6-phosphogluconate dehydrogenase C-terminal domain-like"/>
    <property type="match status" value="1"/>
</dbReference>